<evidence type="ECO:0000313" key="2">
    <source>
        <dbReference type="EMBL" id="AMD19829.1"/>
    </source>
</evidence>
<name>A0A120K1W8_9SACH</name>
<proteinExistence type="predicted"/>
<dbReference type="RefSeq" id="XP_017986825.1">
    <property type="nucleotide sequence ID" value="XM_018131287.1"/>
</dbReference>
<dbReference type="GO" id="GO:0006623">
    <property type="term" value="P:protein targeting to vacuole"/>
    <property type="evidence" value="ECO:0007669"/>
    <property type="project" value="TreeGrafter"/>
</dbReference>
<dbReference type="OrthoDB" id="188042at2759"/>
<dbReference type="GeneID" id="28723046"/>
<organism evidence="2 3">
    <name type="scientific">Eremothecium sinecaudum</name>
    <dbReference type="NCBI Taxonomy" id="45286"/>
    <lineage>
        <taxon>Eukaryota</taxon>
        <taxon>Fungi</taxon>
        <taxon>Dikarya</taxon>
        <taxon>Ascomycota</taxon>
        <taxon>Saccharomycotina</taxon>
        <taxon>Saccharomycetes</taxon>
        <taxon>Saccharomycetales</taxon>
        <taxon>Saccharomycetaceae</taxon>
        <taxon>Eremothecium</taxon>
    </lineage>
</organism>
<dbReference type="AlphaFoldDB" id="A0A120K1W8"/>
<gene>
    <name evidence="2" type="ORF">AW171_hschr31682</name>
</gene>
<feature type="chain" id="PRO_5007167092" evidence="1">
    <location>
        <begin position="25"/>
        <end position="451"/>
    </location>
</feature>
<evidence type="ECO:0000256" key="1">
    <source>
        <dbReference type="SAM" id="SignalP"/>
    </source>
</evidence>
<reference evidence="2 3" key="1">
    <citation type="submission" date="2016-01" db="EMBL/GenBank/DDBJ databases">
        <title>Genome sequence of the yeast Holleya sinecauda.</title>
        <authorList>
            <person name="Dietrich F.S."/>
        </authorList>
    </citation>
    <scope>NUCLEOTIDE SEQUENCE [LARGE SCALE GENOMIC DNA]</scope>
    <source>
        <strain evidence="2 3">ATCC 58844</strain>
    </source>
</reference>
<sequence>MKCPRVLLLILTSWLLAFTQLVSSASILPPDFNAETKEDYLSKAARQLDLFALALGNKSPKPPDQLSSSERTLKDGEIPQYVVDHCPLLHLYSEETYLPGDIADFVKNVEIRNSNGDLLKEGPLDIEVDFAEFTGKISQEVYLTSLSDFDKDPPWILGHRPDYGTGFIAKAPAILIVADKGNGWVDAFWFYFYPFNLGPFITGIGPWGSHLGDWEHSLVRFLNGKPQYIWMSAHGGGSSYLYNAIEKKDHWKVVDGKIQKSVIKRPLIFSARGTHANYASMGQHAHDVPFFFSPLSDFTDRGPFWDPSMNFYGYTYNGTDVTPSSDRERKLGTDWLYYEGHWGDKQLPHSDPRQLWFLMLWKYIDGPSGPLRKNLGRSILCERSKWWNFWHGCSIRHTIKSGEGLDAERNDLVGDNCGVALYKVRPKLLRSLLRIITWRGVFCFIMDYYTG</sequence>
<dbReference type="PANTHER" id="PTHR48220">
    <property type="match status" value="1"/>
</dbReference>
<feature type="signal peptide" evidence="1">
    <location>
        <begin position="1"/>
        <end position="24"/>
    </location>
</feature>
<keyword evidence="3" id="KW-1185">Reference proteome</keyword>
<dbReference type="GO" id="GO:0000329">
    <property type="term" value="C:fungal-type vacuole membrane"/>
    <property type="evidence" value="ECO:0007669"/>
    <property type="project" value="TreeGrafter"/>
</dbReference>
<dbReference type="PANTHER" id="PTHR48220:SF1">
    <property type="entry name" value="VACUOLAR PROTEIN SORTING-ASSOCIATED PROTEIN 62-RELATED"/>
    <property type="match status" value="1"/>
</dbReference>
<dbReference type="Proteomes" id="UP000243052">
    <property type="component" value="Chromosome iii"/>
</dbReference>
<dbReference type="EMBL" id="CP014243">
    <property type="protein sequence ID" value="AMD19829.1"/>
    <property type="molecule type" value="Genomic_DNA"/>
</dbReference>
<protein>
    <submittedName>
        <fullName evidence="2">HCL322Cp</fullName>
    </submittedName>
</protein>
<keyword evidence="1" id="KW-0732">Signal</keyword>
<accession>A0A120K1W8</accession>
<evidence type="ECO:0000313" key="3">
    <source>
        <dbReference type="Proteomes" id="UP000243052"/>
    </source>
</evidence>
<dbReference type="InterPro" id="IPR053102">
    <property type="entry name" value="VPS_Associated"/>
</dbReference>